<keyword evidence="7" id="KW-1185">Reference proteome</keyword>
<evidence type="ECO:0000256" key="4">
    <source>
        <dbReference type="PIRSR" id="PIRSR617867-1"/>
    </source>
</evidence>
<comment type="caution">
    <text evidence="6">The sequence shown here is derived from an EMBL/GenBank/DDBJ whole genome shotgun (WGS) entry which is preliminary data.</text>
</comment>
<evidence type="ECO:0000313" key="7">
    <source>
        <dbReference type="Proteomes" id="UP000481872"/>
    </source>
</evidence>
<evidence type="ECO:0000256" key="2">
    <source>
        <dbReference type="ARBA" id="ARBA00022801"/>
    </source>
</evidence>
<dbReference type="InterPro" id="IPR017867">
    <property type="entry name" value="Tyr_phospatase_low_mol_wt"/>
</dbReference>
<feature type="active site" description="Nucleophile" evidence="4">
    <location>
        <position position="13"/>
    </location>
</feature>
<comment type="similarity">
    <text evidence="1">Belongs to the low molecular weight phosphotyrosine protein phosphatase family.</text>
</comment>
<dbReference type="RefSeq" id="WP_199869299.1">
    <property type="nucleotide sequence ID" value="NZ_JAAGPU010000004.1"/>
</dbReference>
<dbReference type="PANTHER" id="PTHR11717:SF31">
    <property type="entry name" value="LOW MOLECULAR WEIGHT PROTEIN-TYROSINE-PHOSPHATASE ETP-RELATED"/>
    <property type="match status" value="1"/>
</dbReference>
<dbReference type="SUPFAM" id="SSF52788">
    <property type="entry name" value="Phosphotyrosine protein phosphatases I"/>
    <property type="match status" value="1"/>
</dbReference>
<evidence type="ECO:0000256" key="3">
    <source>
        <dbReference type="ARBA" id="ARBA00022912"/>
    </source>
</evidence>
<sequence length="150" mass="17232">MKILFICTGNTCRSNMAEALFNYHCKLKNVSAISAGLFINPSSTTSFNTGFVLKDKYDIDILNRKPVQLNMEIMKQSHLVLTMTKYMKTYILNEEPSFKDKVFTFNEYLGKSDDIIDPFGGDVDMYLKTFNQLEENILLLIDNLKKDTSN</sequence>
<evidence type="ECO:0000313" key="6">
    <source>
        <dbReference type="EMBL" id="NEU04077.1"/>
    </source>
</evidence>
<dbReference type="GO" id="GO:0004725">
    <property type="term" value="F:protein tyrosine phosphatase activity"/>
    <property type="evidence" value="ECO:0007669"/>
    <property type="project" value="InterPro"/>
</dbReference>
<reference evidence="6 7" key="1">
    <citation type="submission" date="2020-02" db="EMBL/GenBank/DDBJ databases">
        <title>Genome assembly of a novel Clostridium senegalense strain.</title>
        <authorList>
            <person name="Gupta T.B."/>
            <person name="Jauregui R."/>
            <person name="Maclean P."/>
            <person name="Nawarathana A."/>
            <person name="Brightwell G."/>
        </authorList>
    </citation>
    <scope>NUCLEOTIDE SEQUENCE [LARGE SCALE GENOMIC DNA]</scope>
    <source>
        <strain evidence="6 7">AGRFS4</strain>
    </source>
</reference>
<dbReference type="Proteomes" id="UP000481872">
    <property type="component" value="Unassembled WGS sequence"/>
</dbReference>
<accession>A0A6M0H0Q1</accession>
<organism evidence="6 7">
    <name type="scientific">Clostridium senegalense</name>
    <dbReference type="NCBI Taxonomy" id="1465809"/>
    <lineage>
        <taxon>Bacteria</taxon>
        <taxon>Bacillati</taxon>
        <taxon>Bacillota</taxon>
        <taxon>Clostridia</taxon>
        <taxon>Eubacteriales</taxon>
        <taxon>Clostridiaceae</taxon>
        <taxon>Clostridium</taxon>
    </lineage>
</organism>
<dbReference type="Pfam" id="PF01451">
    <property type="entry name" value="LMWPc"/>
    <property type="match status" value="1"/>
</dbReference>
<protein>
    <submittedName>
        <fullName evidence="6">Low molecular weight protein arginine phosphatase</fullName>
    </submittedName>
</protein>
<dbReference type="InterPro" id="IPR023485">
    <property type="entry name" value="Ptyr_pPase"/>
</dbReference>
<evidence type="ECO:0000259" key="5">
    <source>
        <dbReference type="SMART" id="SM00226"/>
    </source>
</evidence>
<dbReference type="CDD" id="cd16344">
    <property type="entry name" value="LMWPAP"/>
    <property type="match status" value="1"/>
</dbReference>
<feature type="domain" description="Phosphotyrosine protein phosphatase I" evidence="5">
    <location>
        <begin position="1"/>
        <end position="143"/>
    </location>
</feature>
<dbReference type="PANTHER" id="PTHR11717">
    <property type="entry name" value="LOW MOLECULAR WEIGHT PROTEIN TYROSINE PHOSPHATASE"/>
    <property type="match status" value="1"/>
</dbReference>
<dbReference type="InterPro" id="IPR050438">
    <property type="entry name" value="LMW_PTPase"/>
</dbReference>
<evidence type="ECO:0000256" key="1">
    <source>
        <dbReference type="ARBA" id="ARBA00011063"/>
    </source>
</evidence>
<dbReference type="AlphaFoldDB" id="A0A6M0H0Q1"/>
<dbReference type="Gene3D" id="3.40.50.2300">
    <property type="match status" value="1"/>
</dbReference>
<proteinExistence type="inferred from homology"/>
<feature type="active site" description="Nucleophile" evidence="4">
    <location>
        <position position="7"/>
    </location>
</feature>
<name>A0A6M0H0Q1_9CLOT</name>
<gene>
    <name evidence="6" type="ORF">G3M99_04240</name>
</gene>
<keyword evidence="3" id="KW-0904">Protein phosphatase</keyword>
<dbReference type="InterPro" id="IPR036196">
    <property type="entry name" value="Ptyr_pPase_sf"/>
</dbReference>
<dbReference type="EMBL" id="JAAGPU010000004">
    <property type="protein sequence ID" value="NEU04077.1"/>
    <property type="molecule type" value="Genomic_DNA"/>
</dbReference>
<dbReference type="SMART" id="SM00226">
    <property type="entry name" value="LMWPc"/>
    <property type="match status" value="1"/>
</dbReference>
<dbReference type="PRINTS" id="PR00719">
    <property type="entry name" value="LMWPTPASE"/>
</dbReference>
<feature type="active site" description="Proton donor" evidence="4">
    <location>
        <position position="117"/>
    </location>
</feature>
<keyword evidence="2" id="KW-0378">Hydrolase</keyword>